<dbReference type="EMBL" id="CASHSV030000716">
    <property type="protein sequence ID" value="CAJ2674857.1"/>
    <property type="molecule type" value="Genomic_DNA"/>
</dbReference>
<gene>
    <name evidence="1" type="ORF">MILVUS5_LOCUS38014</name>
</gene>
<keyword evidence="2" id="KW-1185">Reference proteome</keyword>
<proteinExistence type="predicted"/>
<comment type="caution">
    <text evidence="1">The sequence shown here is derived from an EMBL/GenBank/DDBJ whole genome shotgun (WGS) entry which is preliminary data.</text>
</comment>
<organism evidence="1 2">
    <name type="scientific">Trifolium pratense</name>
    <name type="common">Red clover</name>
    <dbReference type="NCBI Taxonomy" id="57577"/>
    <lineage>
        <taxon>Eukaryota</taxon>
        <taxon>Viridiplantae</taxon>
        <taxon>Streptophyta</taxon>
        <taxon>Embryophyta</taxon>
        <taxon>Tracheophyta</taxon>
        <taxon>Spermatophyta</taxon>
        <taxon>Magnoliopsida</taxon>
        <taxon>eudicotyledons</taxon>
        <taxon>Gunneridae</taxon>
        <taxon>Pentapetalae</taxon>
        <taxon>rosids</taxon>
        <taxon>fabids</taxon>
        <taxon>Fabales</taxon>
        <taxon>Fabaceae</taxon>
        <taxon>Papilionoideae</taxon>
        <taxon>50 kb inversion clade</taxon>
        <taxon>NPAAA clade</taxon>
        <taxon>Hologalegina</taxon>
        <taxon>IRL clade</taxon>
        <taxon>Trifolieae</taxon>
        <taxon>Trifolium</taxon>
    </lineage>
</organism>
<evidence type="ECO:0000313" key="1">
    <source>
        <dbReference type="EMBL" id="CAJ2674857.1"/>
    </source>
</evidence>
<accession>A0ACB0LZ29</accession>
<reference evidence="1" key="1">
    <citation type="submission" date="2023-10" db="EMBL/GenBank/DDBJ databases">
        <authorList>
            <person name="Rodriguez Cubillos JULIANA M."/>
            <person name="De Vega J."/>
        </authorList>
    </citation>
    <scope>NUCLEOTIDE SEQUENCE</scope>
</reference>
<dbReference type="Proteomes" id="UP001177021">
    <property type="component" value="Unassembled WGS sequence"/>
</dbReference>
<sequence length="169" mass="18211">MSERSKELLQFEHKASPLSSLESALLVCDNNTKETNSQTKRLPTPRTSFTSPLPPSQFLGKVKDFLGVMSEANKRLEHDAKDHPEKYDIEGLTGKESKVIEMDLMLGVADLHTPEAVAAAESAISGCQPVISLPADGSESDSEEESSAADDNCEMDCNDGLCNGADHDS</sequence>
<name>A0ACB0LZ29_TRIPR</name>
<evidence type="ECO:0000313" key="2">
    <source>
        <dbReference type="Proteomes" id="UP001177021"/>
    </source>
</evidence>
<protein>
    <submittedName>
        <fullName evidence="1">Uncharacterized protein</fullName>
    </submittedName>
</protein>